<dbReference type="InterPro" id="IPR011701">
    <property type="entry name" value="MFS"/>
</dbReference>
<feature type="transmembrane region" description="Helical" evidence="8">
    <location>
        <begin position="313"/>
        <end position="332"/>
    </location>
</feature>
<dbReference type="OrthoDB" id="3639251at2759"/>
<evidence type="ECO:0000256" key="5">
    <source>
        <dbReference type="ARBA" id="ARBA00023136"/>
    </source>
</evidence>
<feature type="transmembrane region" description="Helical" evidence="8">
    <location>
        <begin position="433"/>
        <end position="456"/>
    </location>
</feature>
<dbReference type="Proteomes" id="UP000310708">
    <property type="component" value="Unassembled WGS sequence"/>
</dbReference>
<dbReference type="Proteomes" id="UP000305362">
    <property type="component" value="Unassembled WGS sequence"/>
</dbReference>
<evidence type="ECO:0000256" key="1">
    <source>
        <dbReference type="ARBA" id="ARBA00004141"/>
    </source>
</evidence>
<feature type="transmembrane region" description="Helical" evidence="8">
    <location>
        <begin position="369"/>
        <end position="389"/>
    </location>
</feature>
<dbReference type="InterPro" id="IPR036259">
    <property type="entry name" value="MFS_trans_sf"/>
</dbReference>
<evidence type="ECO:0000313" key="16">
    <source>
        <dbReference type="Proteomes" id="UP000310685"/>
    </source>
</evidence>
<evidence type="ECO:0000256" key="2">
    <source>
        <dbReference type="ARBA" id="ARBA00022448"/>
    </source>
</evidence>
<keyword evidence="3 8" id="KW-0812">Transmembrane</keyword>
<dbReference type="AlphaFoldDB" id="A0A4T0Q9Z2"/>
<feature type="compositionally biased region" description="Polar residues" evidence="7">
    <location>
        <begin position="504"/>
        <end position="513"/>
    </location>
</feature>
<dbReference type="EMBL" id="SPRC01000009">
    <property type="protein sequence ID" value="TIB81257.1"/>
    <property type="molecule type" value="Genomic_DNA"/>
</dbReference>
<accession>A0A4T0Q9Z2</accession>
<name>A0A4T0Q9Z2_9BASI</name>
<evidence type="ECO:0000313" key="17">
    <source>
        <dbReference type="Proteomes" id="UP000310708"/>
    </source>
</evidence>
<feature type="domain" description="Major facilitator superfamily (MFS) profile" evidence="9">
    <location>
        <begin position="33"/>
        <end position="460"/>
    </location>
</feature>
<evidence type="ECO:0000256" key="8">
    <source>
        <dbReference type="SAM" id="Phobius"/>
    </source>
</evidence>
<feature type="transmembrane region" description="Helical" evidence="8">
    <location>
        <begin position="344"/>
        <end position="363"/>
    </location>
</feature>
<evidence type="ECO:0000256" key="4">
    <source>
        <dbReference type="ARBA" id="ARBA00022989"/>
    </source>
</evidence>
<dbReference type="PROSITE" id="PS50850">
    <property type="entry name" value="MFS"/>
    <property type="match status" value="1"/>
</dbReference>
<dbReference type="SUPFAM" id="SSF103473">
    <property type="entry name" value="MFS general substrate transporter"/>
    <property type="match status" value="1"/>
</dbReference>
<comment type="similarity">
    <text evidence="6">Belongs to the major facilitator superfamily. Allantoate permease family.</text>
</comment>
<evidence type="ECO:0000313" key="11">
    <source>
        <dbReference type="EMBL" id="TIC69405.1"/>
    </source>
</evidence>
<sequence>MQVSKKPSFNSSESDKAWCKRNRAFVTRLDVYFLTWAYLSYLTKQIDSSNYKTAYVNGMQEDLNLYGDELNYFNTFYRIGYGVFIPISEAILASNIIRVSYWLPTLELIWGIATAVIAVADSAKVVYGLRFIIGICEASSYAGLMTLIVYWYRSSELAKRLSIFGTSYPLANIFTSSLQIAINEGMDGVQGLAGWRWLFIWNGIITVIIAISGYFMIPDALQETHALWMTSNMREIAEERFLRTGFRKPVKLTFRQFYILIRKAFTSWITYAFTLTYAVWSFSQDSNTWLSLFLKSLTNEDGSKRFSNNQVTAIPIGGYVVQIVFMLIWAYLSDIHQRRCRYIVAQQITILVGTIILSTWPKSFGLKMFAYYFLYLSNSAGPLIVAWMSDTIGKQNTEMRTIYIGLGVCVVNAIDSFQNIFIYPASEAPNYRIGYKAAAAYAFASIVGCFVWKILAKKDPTASGLKDTNVPILMYEIKGPESNHSKASSTDSSPLGSPIEEEIGNQSVIRESK</sequence>
<evidence type="ECO:0000313" key="14">
    <source>
        <dbReference type="Proteomes" id="UP000305362"/>
    </source>
</evidence>
<dbReference type="GO" id="GO:0022857">
    <property type="term" value="F:transmembrane transporter activity"/>
    <property type="evidence" value="ECO:0007669"/>
    <property type="project" value="InterPro"/>
</dbReference>
<feature type="transmembrane region" description="Helical" evidence="8">
    <location>
        <begin position="194"/>
        <end position="217"/>
    </location>
</feature>
<evidence type="ECO:0000313" key="10">
    <source>
        <dbReference type="EMBL" id="TIB81257.1"/>
    </source>
</evidence>
<dbReference type="Gene3D" id="1.20.1250.20">
    <property type="entry name" value="MFS general substrate transporter like domains"/>
    <property type="match status" value="2"/>
</dbReference>
<evidence type="ECO:0000256" key="3">
    <source>
        <dbReference type="ARBA" id="ARBA00022692"/>
    </source>
</evidence>
<feature type="transmembrane region" description="Helical" evidence="8">
    <location>
        <begin position="163"/>
        <end position="182"/>
    </location>
</feature>
<organism evidence="10 16">
    <name type="scientific">Wallemia mellicola</name>
    <dbReference type="NCBI Taxonomy" id="1708541"/>
    <lineage>
        <taxon>Eukaryota</taxon>
        <taxon>Fungi</taxon>
        <taxon>Dikarya</taxon>
        <taxon>Basidiomycota</taxon>
        <taxon>Wallemiomycotina</taxon>
        <taxon>Wallemiomycetes</taxon>
        <taxon>Wallemiales</taxon>
        <taxon>Wallemiaceae</taxon>
        <taxon>Wallemia</taxon>
    </lineage>
</organism>
<evidence type="ECO:0000259" key="9">
    <source>
        <dbReference type="PROSITE" id="PS50850"/>
    </source>
</evidence>
<dbReference type="EMBL" id="SPRW01000006">
    <property type="protein sequence ID" value="TIC69405.1"/>
    <property type="molecule type" value="Genomic_DNA"/>
</dbReference>
<feature type="region of interest" description="Disordered" evidence="7">
    <location>
        <begin position="481"/>
        <end position="513"/>
    </location>
</feature>
<evidence type="ECO:0000313" key="12">
    <source>
        <dbReference type="EMBL" id="TIC69684.1"/>
    </source>
</evidence>
<dbReference type="Proteomes" id="UP000310685">
    <property type="component" value="Unassembled WGS sequence"/>
</dbReference>
<gene>
    <name evidence="12" type="ORF">E3Q01_00286</name>
    <name evidence="11" type="ORF">E3Q02_00909</name>
    <name evidence="13" type="ORF">E3Q03_00190</name>
    <name evidence="10" type="ORF">E3Q22_01281</name>
</gene>
<dbReference type="GO" id="GO:0016020">
    <property type="term" value="C:membrane"/>
    <property type="evidence" value="ECO:0007669"/>
    <property type="project" value="UniProtKB-SubCell"/>
</dbReference>
<protein>
    <submittedName>
        <fullName evidence="10">MFS general substrate transporter</fullName>
    </submittedName>
</protein>
<keyword evidence="4 8" id="KW-1133">Transmembrane helix</keyword>
<keyword evidence="5 8" id="KW-0472">Membrane</keyword>
<feature type="transmembrane region" description="Helical" evidence="8">
    <location>
        <begin position="126"/>
        <end position="151"/>
    </location>
</feature>
<feature type="transmembrane region" description="Helical" evidence="8">
    <location>
        <begin position="257"/>
        <end position="280"/>
    </location>
</feature>
<evidence type="ECO:0000256" key="7">
    <source>
        <dbReference type="SAM" id="MobiDB-lite"/>
    </source>
</evidence>
<comment type="subcellular location">
    <subcellularLocation>
        <location evidence="1">Membrane</location>
        <topology evidence="1">Multi-pass membrane protein</topology>
    </subcellularLocation>
</comment>
<dbReference type="FunFam" id="1.20.1250.20:FF:000065">
    <property type="entry name" value="Putative MFS pantothenate transporter"/>
    <property type="match status" value="1"/>
</dbReference>
<proteinExistence type="inferred from homology"/>
<keyword evidence="2" id="KW-0813">Transport</keyword>
<feature type="compositionally biased region" description="Polar residues" evidence="7">
    <location>
        <begin position="485"/>
        <end position="495"/>
    </location>
</feature>
<evidence type="ECO:0000313" key="13">
    <source>
        <dbReference type="EMBL" id="TIC71888.1"/>
    </source>
</evidence>
<dbReference type="EMBL" id="SPRX01000002">
    <property type="protein sequence ID" value="TIC69684.1"/>
    <property type="molecule type" value="Genomic_DNA"/>
</dbReference>
<evidence type="ECO:0000313" key="15">
    <source>
        <dbReference type="Proteomes" id="UP000309601"/>
    </source>
</evidence>
<dbReference type="InterPro" id="IPR020846">
    <property type="entry name" value="MFS_dom"/>
</dbReference>
<reference evidence="14 15" key="1">
    <citation type="submission" date="2019-03" db="EMBL/GenBank/DDBJ databases">
        <title>Sequencing 25 genomes of Wallemia mellicola.</title>
        <authorList>
            <person name="Gostincar C."/>
        </authorList>
    </citation>
    <scope>NUCLEOTIDE SEQUENCE [LARGE SCALE GENOMIC DNA]</scope>
    <source>
        <strain evidence="11 15">EXF-1274</strain>
        <strain evidence="13 14">EXF-1277</strain>
        <strain evidence="10 16">EXF-6152</strain>
        <strain evidence="12 17">EXF-757</strain>
    </source>
</reference>
<dbReference type="EMBL" id="SPRV01000001">
    <property type="protein sequence ID" value="TIC71888.1"/>
    <property type="molecule type" value="Genomic_DNA"/>
</dbReference>
<evidence type="ECO:0000256" key="6">
    <source>
        <dbReference type="ARBA" id="ARBA00037968"/>
    </source>
</evidence>
<dbReference type="PANTHER" id="PTHR43791:SF64">
    <property type="entry name" value="MAJOR FACILITATOR SUPERFAMILY (MFS) PROFILE DOMAIN-CONTAINING PROTEIN"/>
    <property type="match status" value="1"/>
</dbReference>
<comment type="caution">
    <text evidence="10">The sequence shown here is derived from an EMBL/GenBank/DDBJ whole genome shotgun (WGS) entry which is preliminary data.</text>
</comment>
<feature type="transmembrane region" description="Helical" evidence="8">
    <location>
        <begin position="101"/>
        <end position="120"/>
    </location>
</feature>
<dbReference type="Proteomes" id="UP000309601">
    <property type="component" value="Unassembled WGS sequence"/>
</dbReference>
<feature type="transmembrane region" description="Helical" evidence="8">
    <location>
        <begin position="401"/>
        <end position="421"/>
    </location>
</feature>
<dbReference type="PANTHER" id="PTHR43791">
    <property type="entry name" value="PERMEASE-RELATED"/>
    <property type="match status" value="1"/>
</dbReference>
<dbReference type="Pfam" id="PF07690">
    <property type="entry name" value="MFS_1"/>
    <property type="match status" value="1"/>
</dbReference>